<accession>A0AAV0X5W3</accession>
<proteinExistence type="predicted"/>
<feature type="compositionally biased region" description="Polar residues" evidence="1">
    <location>
        <begin position="86"/>
        <end position="102"/>
    </location>
</feature>
<protein>
    <submittedName>
        <fullName evidence="2">Uncharacterized protein</fullName>
    </submittedName>
</protein>
<gene>
    <name evidence="2" type="ORF">MEUPH1_LOCUS18180</name>
</gene>
<evidence type="ECO:0000313" key="3">
    <source>
        <dbReference type="Proteomes" id="UP001160148"/>
    </source>
</evidence>
<dbReference type="AlphaFoldDB" id="A0AAV0X5W3"/>
<name>A0AAV0X5W3_9HEMI</name>
<feature type="region of interest" description="Disordered" evidence="1">
    <location>
        <begin position="82"/>
        <end position="104"/>
    </location>
</feature>
<dbReference type="EMBL" id="CARXXK010000003">
    <property type="protein sequence ID" value="CAI6363197.1"/>
    <property type="molecule type" value="Genomic_DNA"/>
</dbReference>
<evidence type="ECO:0000256" key="1">
    <source>
        <dbReference type="SAM" id="MobiDB-lite"/>
    </source>
</evidence>
<evidence type="ECO:0000313" key="2">
    <source>
        <dbReference type="EMBL" id="CAI6363197.1"/>
    </source>
</evidence>
<sequence>MEPLACAVTAHGLRPVHARPQVLLLLDVPRVRPLFAEGPVSPGGSAPRPACTRTRRPSTGALTVSIDASVLPDVARSALHDRPWSSRASIGTNKPRYTSLQPPTDRLTPLGNVVVALDLYNTRDRGCIVGAV</sequence>
<reference evidence="2 3" key="1">
    <citation type="submission" date="2023-01" db="EMBL/GenBank/DDBJ databases">
        <authorList>
            <person name="Whitehead M."/>
        </authorList>
    </citation>
    <scope>NUCLEOTIDE SEQUENCE [LARGE SCALE GENOMIC DNA]</scope>
</reference>
<organism evidence="2 3">
    <name type="scientific">Macrosiphum euphorbiae</name>
    <name type="common">potato aphid</name>
    <dbReference type="NCBI Taxonomy" id="13131"/>
    <lineage>
        <taxon>Eukaryota</taxon>
        <taxon>Metazoa</taxon>
        <taxon>Ecdysozoa</taxon>
        <taxon>Arthropoda</taxon>
        <taxon>Hexapoda</taxon>
        <taxon>Insecta</taxon>
        <taxon>Pterygota</taxon>
        <taxon>Neoptera</taxon>
        <taxon>Paraneoptera</taxon>
        <taxon>Hemiptera</taxon>
        <taxon>Sternorrhyncha</taxon>
        <taxon>Aphidomorpha</taxon>
        <taxon>Aphidoidea</taxon>
        <taxon>Aphididae</taxon>
        <taxon>Macrosiphini</taxon>
        <taxon>Macrosiphum</taxon>
    </lineage>
</organism>
<comment type="caution">
    <text evidence="2">The sequence shown here is derived from an EMBL/GenBank/DDBJ whole genome shotgun (WGS) entry which is preliminary data.</text>
</comment>
<keyword evidence="3" id="KW-1185">Reference proteome</keyword>
<dbReference type="Proteomes" id="UP001160148">
    <property type="component" value="Unassembled WGS sequence"/>
</dbReference>